<dbReference type="InterPro" id="IPR018078">
    <property type="entry name" value="DNA-binding_RecF_CS"/>
</dbReference>
<evidence type="ECO:0000256" key="13">
    <source>
        <dbReference type="RuleBase" id="RU000578"/>
    </source>
</evidence>
<keyword evidence="6 12" id="KW-0547">Nucleotide-binding</keyword>
<evidence type="ECO:0000256" key="1">
    <source>
        <dbReference type="ARBA" id="ARBA00004496"/>
    </source>
</evidence>
<protein>
    <recommendedName>
        <fullName evidence="3 12">DNA replication and repair protein RecF</fullName>
    </recommendedName>
</protein>
<evidence type="ECO:0000256" key="2">
    <source>
        <dbReference type="ARBA" id="ARBA00008016"/>
    </source>
</evidence>
<keyword evidence="5 12" id="KW-0235">DNA replication</keyword>
<comment type="subcellular location">
    <subcellularLocation>
        <location evidence="1 12 13">Cytoplasm</location>
    </subcellularLocation>
</comment>
<evidence type="ECO:0000256" key="6">
    <source>
        <dbReference type="ARBA" id="ARBA00022741"/>
    </source>
</evidence>
<reference evidence="15" key="2">
    <citation type="journal article" date="2021" name="PeerJ">
        <title>Extensive microbial diversity within the chicken gut microbiome revealed by metagenomics and culture.</title>
        <authorList>
            <person name="Gilroy R."/>
            <person name="Ravi A."/>
            <person name="Getino M."/>
            <person name="Pursley I."/>
            <person name="Horton D.L."/>
            <person name="Alikhan N.F."/>
            <person name="Baker D."/>
            <person name="Gharbi K."/>
            <person name="Hall N."/>
            <person name="Watson M."/>
            <person name="Adriaenssens E.M."/>
            <person name="Foster-Nyarko E."/>
            <person name="Jarju S."/>
            <person name="Secka A."/>
            <person name="Antonio M."/>
            <person name="Oren A."/>
            <person name="Chaudhuri R.R."/>
            <person name="La Ragione R."/>
            <person name="Hildebrand F."/>
            <person name="Pallen M.J."/>
        </authorList>
    </citation>
    <scope>NUCLEOTIDE SEQUENCE</scope>
    <source>
        <strain evidence="15">CHK157-1446</strain>
    </source>
</reference>
<comment type="function">
    <text evidence="12 13">The RecF protein is involved in DNA metabolism; it is required for DNA replication and normal SOS inducibility. RecF binds preferentially to single-stranded, linear DNA. It also seems to bind ATP.</text>
</comment>
<keyword evidence="10 12" id="KW-0234">DNA repair</keyword>
<dbReference type="GO" id="GO:0005737">
    <property type="term" value="C:cytoplasm"/>
    <property type="evidence" value="ECO:0007669"/>
    <property type="project" value="UniProtKB-SubCell"/>
</dbReference>
<dbReference type="Proteomes" id="UP000823982">
    <property type="component" value="Unassembled WGS sequence"/>
</dbReference>
<reference evidence="15" key="1">
    <citation type="submission" date="2020-10" db="EMBL/GenBank/DDBJ databases">
        <authorList>
            <person name="Gilroy R."/>
        </authorList>
    </citation>
    <scope>NUCLEOTIDE SEQUENCE</scope>
    <source>
        <strain evidence="15">CHK157-1446</strain>
    </source>
</reference>
<dbReference type="GO" id="GO:0000731">
    <property type="term" value="P:DNA synthesis involved in DNA repair"/>
    <property type="evidence" value="ECO:0007669"/>
    <property type="project" value="TreeGrafter"/>
</dbReference>
<evidence type="ECO:0000313" key="16">
    <source>
        <dbReference type="Proteomes" id="UP000823982"/>
    </source>
</evidence>
<keyword evidence="9 12" id="KW-0238">DNA-binding</keyword>
<feature type="binding site" evidence="12">
    <location>
        <begin position="30"/>
        <end position="37"/>
    </location>
    <ligand>
        <name>ATP</name>
        <dbReference type="ChEBI" id="CHEBI:30616"/>
    </ligand>
</feature>
<dbReference type="GO" id="GO:0005524">
    <property type="term" value="F:ATP binding"/>
    <property type="evidence" value="ECO:0007669"/>
    <property type="project" value="UniProtKB-UniRule"/>
</dbReference>
<dbReference type="InterPro" id="IPR042174">
    <property type="entry name" value="RecF_2"/>
</dbReference>
<dbReference type="GO" id="GO:0003697">
    <property type="term" value="F:single-stranded DNA binding"/>
    <property type="evidence" value="ECO:0007669"/>
    <property type="project" value="UniProtKB-UniRule"/>
</dbReference>
<dbReference type="Gene3D" id="3.40.50.300">
    <property type="entry name" value="P-loop containing nucleotide triphosphate hydrolases"/>
    <property type="match status" value="1"/>
</dbReference>
<dbReference type="InterPro" id="IPR027417">
    <property type="entry name" value="P-loop_NTPase"/>
</dbReference>
<evidence type="ECO:0000256" key="11">
    <source>
        <dbReference type="ARBA" id="ARBA00023236"/>
    </source>
</evidence>
<feature type="domain" description="RecF/RecN/SMC N-terminal" evidence="14">
    <location>
        <begin position="3"/>
        <end position="351"/>
    </location>
</feature>
<dbReference type="EMBL" id="DVIR01000030">
    <property type="protein sequence ID" value="HIS24386.1"/>
    <property type="molecule type" value="Genomic_DNA"/>
</dbReference>
<dbReference type="GO" id="GO:0006260">
    <property type="term" value="P:DNA replication"/>
    <property type="evidence" value="ECO:0007669"/>
    <property type="project" value="UniProtKB-UniRule"/>
</dbReference>
<dbReference type="HAMAP" id="MF_00365">
    <property type="entry name" value="RecF"/>
    <property type="match status" value="1"/>
</dbReference>
<evidence type="ECO:0000313" key="15">
    <source>
        <dbReference type="EMBL" id="HIS24386.1"/>
    </source>
</evidence>
<keyword evidence="4 12" id="KW-0963">Cytoplasm</keyword>
<dbReference type="Pfam" id="PF02463">
    <property type="entry name" value="SMC_N"/>
    <property type="match status" value="1"/>
</dbReference>
<dbReference type="PROSITE" id="PS00618">
    <property type="entry name" value="RECF_2"/>
    <property type="match status" value="1"/>
</dbReference>
<evidence type="ECO:0000259" key="14">
    <source>
        <dbReference type="Pfam" id="PF02463"/>
    </source>
</evidence>
<keyword evidence="8 12" id="KW-0067">ATP-binding</keyword>
<evidence type="ECO:0000256" key="12">
    <source>
        <dbReference type="HAMAP-Rule" id="MF_00365"/>
    </source>
</evidence>
<name>A0A9D1END7_9FIRM</name>
<evidence type="ECO:0000256" key="8">
    <source>
        <dbReference type="ARBA" id="ARBA00022840"/>
    </source>
</evidence>
<organism evidence="15 16">
    <name type="scientific">Candidatus Faeciplasma gallinarum</name>
    <dbReference type="NCBI Taxonomy" id="2840799"/>
    <lineage>
        <taxon>Bacteria</taxon>
        <taxon>Bacillati</taxon>
        <taxon>Bacillota</taxon>
        <taxon>Clostridia</taxon>
        <taxon>Eubacteriales</taxon>
        <taxon>Oscillospiraceae</taxon>
        <taxon>Oscillospiraceae incertae sedis</taxon>
        <taxon>Candidatus Faeciplasma</taxon>
    </lineage>
</organism>
<keyword evidence="7 12" id="KW-0227">DNA damage</keyword>
<sequence>MIITNIEVDGFRNINDLAFQPDPGVNVICGSNAQGKTNLLEAIWLASGEKSFRGARDREMVSLDLEDTSVRIDFKTSERMQNVSYSFSRNPKDKEVLVNGIKARTSADVLGRLLLVIFTPDDLNLTKGSPAVRRDFLDMCVSQVRPRFKTMIDEYNNILEQRNNLLKSMSMGRGSEDELDVWDFQLAGRGACISLFRYTYIDGLAREAAKYYDIISEGKESLEIKYISTIYENLRKSILSKTNLKSEYYQMLKKNRPEDIRLGYTANGIHRDEVCVNINGFPVKQYGSQGQNRSAALCIKFGQAMMLKTETGEEPVILLDDVLSELDRDRQKFVLSNIVNLQTFITCCKGEIKKMGSIYEMADGKLDLVDIYSSNPFEKRGEK</sequence>
<dbReference type="InterPro" id="IPR001238">
    <property type="entry name" value="DNA-binding_RecF"/>
</dbReference>
<dbReference type="PANTHER" id="PTHR32182:SF0">
    <property type="entry name" value="DNA REPLICATION AND REPAIR PROTEIN RECF"/>
    <property type="match status" value="1"/>
</dbReference>
<evidence type="ECO:0000256" key="3">
    <source>
        <dbReference type="ARBA" id="ARBA00020170"/>
    </source>
</evidence>
<comment type="caution">
    <text evidence="15">The sequence shown here is derived from an EMBL/GenBank/DDBJ whole genome shotgun (WGS) entry which is preliminary data.</text>
</comment>
<proteinExistence type="inferred from homology"/>
<evidence type="ECO:0000256" key="4">
    <source>
        <dbReference type="ARBA" id="ARBA00022490"/>
    </source>
</evidence>
<evidence type="ECO:0000256" key="7">
    <source>
        <dbReference type="ARBA" id="ARBA00022763"/>
    </source>
</evidence>
<dbReference type="Gene3D" id="1.20.1050.90">
    <property type="entry name" value="RecF/RecN/SMC, N-terminal domain"/>
    <property type="match status" value="1"/>
</dbReference>
<dbReference type="SUPFAM" id="SSF52540">
    <property type="entry name" value="P-loop containing nucleoside triphosphate hydrolases"/>
    <property type="match status" value="1"/>
</dbReference>
<dbReference type="NCBIfam" id="TIGR00611">
    <property type="entry name" value="recf"/>
    <property type="match status" value="1"/>
</dbReference>
<dbReference type="PANTHER" id="PTHR32182">
    <property type="entry name" value="DNA REPLICATION AND REPAIR PROTEIN RECF"/>
    <property type="match status" value="1"/>
</dbReference>
<evidence type="ECO:0000256" key="5">
    <source>
        <dbReference type="ARBA" id="ARBA00022705"/>
    </source>
</evidence>
<dbReference type="GO" id="GO:0006302">
    <property type="term" value="P:double-strand break repair"/>
    <property type="evidence" value="ECO:0007669"/>
    <property type="project" value="TreeGrafter"/>
</dbReference>
<keyword evidence="11 12" id="KW-0742">SOS response</keyword>
<evidence type="ECO:0000256" key="10">
    <source>
        <dbReference type="ARBA" id="ARBA00023204"/>
    </source>
</evidence>
<gene>
    <name evidence="12 15" type="primary">recF</name>
    <name evidence="15" type="ORF">IAD01_03170</name>
</gene>
<accession>A0A9D1END7</accession>
<dbReference type="InterPro" id="IPR003395">
    <property type="entry name" value="RecF/RecN/SMC_N"/>
</dbReference>
<evidence type="ECO:0000256" key="9">
    <source>
        <dbReference type="ARBA" id="ARBA00023125"/>
    </source>
</evidence>
<dbReference type="AlphaFoldDB" id="A0A9D1END7"/>
<dbReference type="GO" id="GO:0009432">
    <property type="term" value="P:SOS response"/>
    <property type="evidence" value="ECO:0007669"/>
    <property type="project" value="UniProtKB-UniRule"/>
</dbReference>
<comment type="similarity">
    <text evidence="2 12 13">Belongs to the RecF family.</text>
</comment>